<evidence type="ECO:0000313" key="1">
    <source>
        <dbReference type="EMBL" id="QGY40531.1"/>
    </source>
</evidence>
<keyword evidence="2" id="KW-1185">Reference proteome</keyword>
<dbReference type="Proteomes" id="UP000428328">
    <property type="component" value="Chromosome"/>
</dbReference>
<evidence type="ECO:0000313" key="2">
    <source>
        <dbReference type="Proteomes" id="UP000428328"/>
    </source>
</evidence>
<dbReference type="KEGG" id="psel:GM415_10480"/>
<reference evidence="1 2" key="1">
    <citation type="submission" date="2019-11" db="EMBL/GenBank/DDBJ databases">
        <authorList>
            <person name="Zheng R.K."/>
            <person name="Sun C.M."/>
        </authorList>
    </citation>
    <scope>NUCLEOTIDE SEQUENCE [LARGE SCALE GENOMIC DNA]</scope>
    <source>
        <strain evidence="1 2">SRB007</strain>
    </source>
</reference>
<dbReference type="AlphaFoldDB" id="A0A6I6JEG2"/>
<gene>
    <name evidence="1" type="ORF">GM415_10480</name>
</gene>
<sequence>MLCVYEMEGAIAAIRSPFSTSTEYADRKTSQYESESEKSARDRAYVIFSRLQKYNDLYTEMRSVRQRCRVVFGDSYTGLFDDLWSIIIKIRFSAEMLGDHYWTEPMGHCEDERRKEMSAERQKYEQVIWSWGSSDEVEPKVKKIVAEAERLFREKITPSTIGQRICNA</sequence>
<dbReference type="EMBL" id="CP046400">
    <property type="protein sequence ID" value="QGY40531.1"/>
    <property type="molecule type" value="Genomic_DNA"/>
</dbReference>
<organism evidence="1 2">
    <name type="scientific">Pseudodesulfovibrio cashew</name>
    <dbReference type="NCBI Taxonomy" id="2678688"/>
    <lineage>
        <taxon>Bacteria</taxon>
        <taxon>Pseudomonadati</taxon>
        <taxon>Thermodesulfobacteriota</taxon>
        <taxon>Desulfovibrionia</taxon>
        <taxon>Desulfovibrionales</taxon>
        <taxon>Desulfovibrionaceae</taxon>
    </lineage>
</organism>
<dbReference type="RefSeq" id="WP_158947918.1">
    <property type="nucleotide sequence ID" value="NZ_CP046400.1"/>
</dbReference>
<accession>A0A6I6JEG2</accession>
<proteinExistence type="predicted"/>
<protein>
    <submittedName>
        <fullName evidence="1">Uncharacterized protein</fullName>
    </submittedName>
</protein>
<name>A0A6I6JEG2_9BACT</name>